<dbReference type="AlphaFoldDB" id="A0A2K9LME7"/>
<keyword evidence="1" id="KW-0812">Transmembrane</keyword>
<accession>A0A2K9LME7</accession>
<organism evidence="2 3">
    <name type="scientific">Ketobacter alkanivorans</name>
    <dbReference type="NCBI Taxonomy" id="1917421"/>
    <lineage>
        <taxon>Bacteria</taxon>
        <taxon>Pseudomonadati</taxon>
        <taxon>Pseudomonadota</taxon>
        <taxon>Gammaproteobacteria</taxon>
        <taxon>Pseudomonadales</taxon>
        <taxon>Ketobacteraceae</taxon>
        <taxon>Ketobacter</taxon>
    </lineage>
</organism>
<sequence length="177" mass="20230">MTVFRHLLSLILFGRLRSLIKLHASFKALNQITSQNDYNDFAAKTRFNEFQRHEETLLYGTILSAAQREKQNLLFQKLPNDTLVHRLFVGRYIQKDGQAIRHSVLETVLFLFGCVVLLTATAATIRIGLNVALLSVPLATKLGFILTLFAVLGFPTYHLIGRYLAPAYTYLKYFHKL</sequence>
<dbReference type="EMBL" id="CP022684">
    <property type="protein sequence ID" value="AUM13462.1"/>
    <property type="molecule type" value="Genomic_DNA"/>
</dbReference>
<gene>
    <name evidence="2" type="ORF">Kalk_13980</name>
</gene>
<keyword evidence="3" id="KW-1185">Reference proteome</keyword>
<keyword evidence="1" id="KW-0472">Membrane</keyword>
<evidence type="ECO:0000313" key="2">
    <source>
        <dbReference type="EMBL" id="AUM13462.1"/>
    </source>
</evidence>
<protein>
    <submittedName>
        <fullName evidence="2">Uncharacterized protein</fullName>
    </submittedName>
</protein>
<dbReference type="OrthoDB" id="9822487at2"/>
<proteinExistence type="predicted"/>
<reference evidence="3" key="1">
    <citation type="submission" date="2017-08" db="EMBL/GenBank/DDBJ databases">
        <title>Direct submision.</title>
        <authorList>
            <person name="Kim S.-J."/>
            <person name="Rhee S.-K."/>
        </authorList>
    </citation>
    <scope>NUCLEOTIDE SEQUENCE [LARGE SCALE GENOMIC DNA]</scope>
    <source>
        <strain evidence="3">GI5</strain>
    </source>
</reference>
<evidence type="ECO:0000256" key="1">
    <source>
        <dbReference type="SAM" id="Phobius"/>
    </source>
</evidence>
<evidence type="ECO:0000313" key="3">
    <source>
        <dbReference type="Proteomes" id="UP000235116"/>
    </source>
</evidence>
<feature type="transmembrane region" description="Helical" evidence="1">
    <location>
        <begin position="104"/>
        <end position="125"/>
    </location>
</feature>
<dbReference type="RefSeq" id="WP_101894839.1">
    <property type="nucleotide sequence ID" value="NZ_CP022684.1"/>
</dbReference>
<keyword evidence="1" id="KW-1133">Transmembrane helix</keyword>
<dbReference type="Proteomes" id="UP000235116">
    <property type="component" value="Chromosome"/>
</dbReference>
<dbReference type="KEGG" id="kak:Kalk_13980"/>
<name>A0A2K9LME7_9GAMM</name>